<dbReference type="Gene3D" id="2.20.70.10">
    <property type="match status" value="1"/>
</dbReference>
<evidence type="ECO:0000256" key="1">
    <source>
        <dbReference type="ARBA" id="ARBA00022741"/>
    </source>
</evidence>
<feature type="compositionally biased region" description="Low complexity" evidence="5">
    <location>
        <begin position="38"/>
        <end position="63"/>
    </location>
</feature>
<accession>A0A9W7KUC1</accession>
<dbReference type="InterPro" id="IPR047187">
    <property type="entry name" value="SF1_C_Upf1"/>
</dbReference>
<feature type="region of interest" description="Disordered" evidence="5">
    <location>
        <begin position="27"/>
        <end position="122"/>
    </location>
</feature>
<dbReference type="EMBL" id="BRXW01000169">
    <property type="protein sequence ID" value="GMI11942.1"/>
    <property type="molecule type" value="Genomic_DNA"/>
</dbReference>
<dbReference type="InterPro" id="IPR027417">
    <property type="entry name" value="P-loop_NTPase"/>
</dbReference>
<comment type="caution">
    <text evidence="7">The sequence shown here is derived from an EMBL/GenBank/DDBJ whole genome shotgun (WGS) entry which is preliminary data.</text>
</comment>
<protein>
    <recommendedName>
        <fullName evidence="6">WW domain-containing protein</fullName>
    </recommendedName>
</protein>
<dbReference type="InterPro" id="IPR041679">
    <property type="entry name" value="DNA2/NAM7-like_C"/>
</dbReference>
<evidence type="ECO:0000313" key="7">
    <source>
        <dbReference type="EMBL" id="GMI11942.1"/>
    </source>
</evidence>
<evidence type="ECO:0000256" key="2">
    <source>
        <dbReference type="ARBA" id="ARBA00022801"/>
    </source>
</evidence>
<evidence type="ECO:0000256" key="4">
    <source>
        <dbReference type="ARBA" id="ARBA00022840"/>
    </source>
</evidence>
<sequence>MDRKKRLAVSAAATSQALALEAIARKKEEDARKKRKAAALPKSLKRPNPSSSNSSSRNSNSNPIDLTESITTTAAANKKAKKARPHPPPSNKPPLPSNPTKNVTKRPTIRAPTQPLGRSLSEDARKQNIELIKQGEQFYRDIFGRDTIDMKWFTKKILRSELIEGEEEKERKENPRNTPSRFTSAKHYLAYFLPMFMREVIAEIGSEAGEKFQRKLDKRQLLVSEVKNAATIKNGRYEKSQTQQADDPSLITLKLDLTQHDRTETLNNPPNPPIDFRTGDLLLLYGSTDHNVVSDCILSKKKNNNNLPHDKAIILQVDVRRGTIDGLIVRADREAYGKIISAGVTSGGAGVANPYAVKTFRYAKIGNLVTPVREFSALMALGKLPILKAFLNPPWREQLNTPKMPSSPAFLLPTGQKSKGAVALLNCAPKNAAYGNGFIEHFEKNYNESQLLAIAAASKGYGEDGEVTLIKGPPGTGKTTTLVGVLNSLHLRQMNVFQAGIAELAKSLAGTTAQSTMNKSGVNAQWQRAAKNKPRILVCAPSNGAVDNIIKKVIVGGFVDGNGKRYFPSVYRVGSGQSSEIKDQVSLEKAVNNIYKDAADASIMEPRIAALKLKMKSQSDLINSSILKLQALKRACPTTLKKGWEIRCMDDFDTTGRVYWINHIDKTTQLVPPQEEFDPDSLHPGVKAESLPEYKAHLRTLVSCSQRYDRAKIELENCEFAKGKQGNHTRLHIEANLLEQCQIVFVTLSSAGHPSLQNTRKFEVVVVDEAAQCVEPSTLIALELGSHHTVLVGDPKQLPATLFDNSGARDGRRYDRSLFERLEAGNVDVHMLNVQYRMHSQISKFPRARFYANKLQDDPKNDARSFGTGLLKAMAKNVKVLGVPYVVFDLRSQEEKSGMSLINRLEGDFVLDVIRELQESFGYENLRNKVGVITPYAKQVKHISRQIENAVNKEGCVPVETNTVDGFQGREKEVIIFSAVRAGNGNGVGFLADERRMNVALTRPRSLLVVVCDTDRVRRGDGNWKAMVDEASMLGRVVRVEGGGEHGRFGLKDLDFVNWNVAEVEDYGRKEGEKFPPLPEAFPALPDGMFLTPGEKEEGQV</sequence>
<dbReference type="GO" id="GO:0016787">
    <property type="term" value="F:hydrolase activity"/>
    <property type="evidence" value="ECO:0007669"/>
    <property type="project" value="UniProtKB-KW"/>
</dbReference>
<dbReference type="GO" id="GO:0005524">
    <property type="term" value="F:ATP binding"/>
    <property type="evidence" value="ECO:0007669"/>
    <property type="project" value="UniProtKB-KW"/>
</dbReference>
<dbReference type="CDD" id="cd18042">
    <property type="entry name" value="DEXXQc_SETX"/>
    <property type="match status" value="1"/>
</dbReference>
<dbReference type="Pfam" id="PF13087">
    <property type="entry name" value="AAA_12"/>
    <property type="match status" value="1"/>
</dbReference>
<dbReference type="CDD" id="cd18808">
    <property type="entry name" value="SF1_C_Upf1"/>
    <property type="match status" value="1"/>
</dbReference>
<feature type="domain" description="WW" evidence="6">
    <location>
        <begin position="638"/>
        <end position="675"/>
    </location>
</feature>
<gene>
    <name evidence="7" type="ORF">TrLO_g5749</name>
</gene>
<evidence type="ECO:0000313" key="8">
    <source>
        <dbReference type="Proteomes" id="UP001165122"/>
    </source>
</evidence>
<keyword evidence="2" id="KW-0378">Hydrolase</keyword>
<dbReference type="InterPro" id="IPR041677">
    <property type="entry name" value="DNA2/NAM7_AAA_11"/>
</dbReference>
<evidence type="ECO:0000259" key="6">
    <source>
        <dbReference type="PROSITE" id="PS50020"/>
    </source>
</evidence>
<dbReference type="InterPro" id="IPR045055">
    <property type="entry name" value="DNA2/NAM7-like"/>
</dbReference>
<dbReference type="AlphaFoldDB" id="A0A9W7KUC1"/>
<dbReference type="GO" id="GO:0005694">
    <property type="term" value="C:chromosome"/>
    <property type="evidence" value="ECO:0007669"/>
    <property type="project" value="UniProtKB-ARBA"/>
</dbReference>
<dbReference type="CDD" id="cd00201">
    <property type="entry name" value="WW"/>
    <property type="match status" value="1"/>
</dbReference>
<evidence type="ECO:0000256" key="3">
    <source>
        <dbReference type="ARBA" id="ARBA00022806"/>
    </source>
</evidence>
<keyword evidence="4" id="KW-0067">ATP-binding</keyword>
<dbReference type="Gene3D" id="3.40.50.300">
    <property type="entry name" value="P-loop containing nucleotide triphosphate hydrolases"/>
    <property type="match status" value="2"/>
</dbReference>
<evidence type="ECO:0000256" key="5">
    <source>
        <dbReference type="SAM" id="MobiDB-lite"/>
    </source>
</evidence>
<proteinExistence type="predicted"/>
<dbReference type="PANTHER" id="PTHR10887:SF495">
    <property type="entry name" value="HELICASE SENATAXIN ISOFORM X1-RELATED"/>
    <property type="match status" value="1"/>
</dbReference>
<keyword evidence="3" id="KW-0347">Helicase</keyword>
<reference evidence="8" key="1">
    <citation type="journal article" date="2023" name="Commun. Biol.">
        <title>Genome analysis of Parmales, the sister group of diatoms, reveals the evolutionary specialization of diatoms from phago-mixotrophs to photoautotrophs.</title>
        <authorList>
            <person name="Ban H."/>
            <person name="Sato S."/>
            <person name="Yoshikawa S."/>
            <person name="Yamada K."/>
            <person name="Nakamura Y."/>
            <person name="Ichinomiya M."/>
            <person name="Sato N."/>
            <person name="Blanc-Mathieu R."/>
            <person name="Endo H."/>
            <person name="Kuwata A."/>
            <person name="Ogata H."/>
        </authorList>
    </citation>
    <scope>NUCLEOTIDE SEQUENCE [LARGE SCALE GENOMIC DNA]</scope>
    <source>
        <strain evidence="8">NIES 3700</strain>
    </source>
</reference>
<dbReference type="Pfam" id="PF13086">
    <property type="entry name" value="AAA_11"/>
    <property type="match status" value="1"/>
</dbReference>
<name>A0A9W7KUC1_9STRA</name>
<dbReference type="Proteomes" id="UP001165122">
    <property type="component" value="Unassembled WGS sequence"/>
</dbReference>
<dbReference type="GO" id="GO:0004386">
    <property type="term" value="F:helicase activity"/>
    <property type="evidence" value="ECO:0007669"/>
    <property type="project" value="UniProtKB-KW"/>
</dbReference>
<dbReference type="PANTHER" id="PTHR10887">
    <property type="entry name" value="DNA2/NAM7 HELICASE FAMILY"/>
    <property type="match status" value="1"/>
</dbReference>
<dbReference type="PROSITE" id="PS50020">
    <property type="entry name" value="WW_DOMAIN_2"/>
    <property type="match status" value="1"/>
</dbReference>
<dbReference type="InterPro" id="IPR001202">
    <property type="entry name" value="WW_dom"/>
</dbReference>
<feature type="compositionally biased region" description="Pro residues" evidence="5">
    <location>
        <begin position="86"/>
        <end position="97"/>
    </location>
</feature>
<dbReference type="OrthoDB" id="6513042at2759"/>
<organism evidence="7 8">
    <name type="scientific">Triparma laevis f. longispina</name>
    <dbReference type="NCBI Taxonomy" id="1714387"/>
    <lineage>
        <taxon>Eukaryota</taxon>
        <taxon>Sar</taxon>
        <taxon>Stramenopiles</taxon>
        <taxon>Ochrophyta</taxon>
        <taxon>Bolidophyceae</taxon>
        <taxon>Parmales</taxon>
        <taxon>Triparmaceae</taxon>
        <taxon>Triparma</taxon>
    </lineage>
</organism>
<dbReference type="SUPFAM" id="SSF52540">
    <property type="entry name" value="P-loop containing nucleoside triphosphate hydrolases"/>
    <property type="match status" value="1"/>
</dbReference>
<dbReference type="FunFam" id="3.40.50.300:FF:000326">
    <property type="entry name" value="P-loop containing nucleoside triphosphate hydrolase"/>
    <property type="match status" value="1"/>
</dbReference>
<keyword evidence="8" id="KW-1185">Reference proteome</keyword>
<keyword evidence="1" id="KW-0547">Nucleotide-binding</keyword>